<evidence type="ECO:0000256" key="1">
    <source>
        <dbReference type="SAM" id="MobiDB-lite"/>
    </source>
</evidence>
<dbReference type="AlphaFoldDB" id="A0A1C2GF78"/>
<proteinExistence type="predicted"/>
<dbReference type="Gene3D" id="1.10.3230.30">
    <property type="entry name" value="Phage gp6-like head-tail connector protein"/>
    <property type="match status" value="1"/>
</dbReference>
<dbReference type="RefSeq" id="WP_066035344.1">
    <property type="nucleotide sequence ID" value="NZ_CP136906.1"/>
</dbReference>
<dbReference type="Pfam" id="PF05135">
    <property type="entry name" value="Phage_connect_1"/>
    <property type="match status" value="1"/>
</dbReference>
<feature type="region of interest" description="Disordered" evidence="1">
    <location>
        <begin position="103"/>
        <end position="122"/>
    </location>
</feature>
<sequence>MSENQPDIDPLVSRVKEMLYLDGNEDDQLIDTYVKAAHAFIRNAIGEVNSAFYTDQRVSSLVEVAEISLAGTYYQNRLALSDTQTYPIDLTVNSIIGQLRGLRNSYDEESDKNETSDQPAES</sequence>
<protein>
    <submittedName>
        <fullName evidence="2">DNA packaging protein</fullName>
    </submittedName>
</protein>
<organism evidence="2 3">
    <name type="scientific">Limosilactobacillus reuteri</name>
    <name type="common">Lactobacillus reuteri</name>
    <dbReference type="NCBI Taxonomy" id="1598"/>
    <lineage>
        <taxon>Bacteria</taxon>
        <taxon>Bacillati</taxon>
        <taxon>Bacillota</taxon>
        <taxon>Bacilli</taxon>
        <taxon>Lactobacillales</taxon>
        <taxon>Lactobacillaceae</taxon>
        <taxon>Limosilactobacillus</taxon>
    </lineage>
</organism>
<dbReference type="NCBIfam" id="TIGR01560">
    <property type="entry name" value="put_DNA_pack"/>
    <property type="match status" value="1"/>
</dbReference>
<dbReference type="EMBL" id="MCNS01000001">
    <property type="protein sequence ID" value="OCX50148.1"/>
    <property type="molecule type" value="Genomic_DNA"/>
</dbReference>
<reference evidence="2 3" key="1">
    <citation type="submission" date="2016-08" db="EMBL/GenBank/DDBJ databases">
        <title>Probiotic bacterium isolated from chicken gut.</title>
        <authorList>
            <person name="Levy J.L."/>
            <person name="Hassan H.M."/>
            <person name="Mendoza M.A."/>
        </authorList>
    </citation>
    <scope>NUCLEOTIDE SEQUENCE [LARGE SCALE GENOMIC DNA]</scope>
    <source>
        <strain evidence="2 3">P43</strain>
    </source>
</reference>
<evidence type="ECO:0000313" key="3">
    <source>
        <dbReference type="Proteomes" id="UP000095141"/>
    </source>
</evidence>
<evidence type="ECO:0000313" key="2">
    <source>
        <dbReference type="EMBL" id="OCX50148.1"/>
    </source>
</evidence>
<comment type="caution">
    <text evidence="2">The sequence shown here is derived from an EMBL/GenBank/DDBJ whole genome shotgun (WGS) entry which is preliminary data.</text>
</comment>
<dbReference type="InterPro" id="IPR021146">
    <property type="entry name" value="Phage_gp6-like_head-tail"/>
</dbReference>
<dbReference type="InterPro" id="IPR006450">
    <property type="entry name" value="Phage_HK97_gp6-like"/>
</dbReference>
<dbReference type="Proteomes" id="UP000095141">
    <property type="component" value="Unassembled WGS sequence"/>
</dbReference>
<gene>
    <name evidence="2" type="ORF">BFD03_01050</name>
</gene>
<accession>A0A1C2GF78</accession>
<name>A0A1C2GF78_LIMRT</name>
<dbReference type="CDD" id="cd08054">
    <property type="entry name" value="gp6"/>
    <property type="match status" value="1"/>
</dbReference>